<dbReference type="EMBL" id="JAQOSP010000104">
    <property type="protein sequence ID" value="MDJ1170992.1"/>
    <property type="molecule type" value="Genomic_DNA"/>
</dbReference>
<reference evidence="9 10" key="1">
    <citation type="submission" date="2023-01" db="EMBL/GenBank/DDBJ databases">
        <title>Novel diversity within Roseofilum (Cyanobacteria; Desertifilaceae) from marine benthic mats with descriptions of four novel species.</title>
        <authorList>
            <person name="Wang Y."/>
            <person name="Berthold D.E."/>
            <person name="Hu J."/>
            <person name="Lefler F.W."/>
            <person name="Laughinghouse H.D. IV."/>
        </authorList>
    </citation>
    <scope>NUCLEOTIDE SEQUENCE [LARGE SCALE GENOMIC DNA]</scope>
    <source>
        <strain evidence="9 10">BLCC-M154</strain>
    </source>
</reference>
<feature type="transmembrane region" description="Helical" evidence="7">
    <location>
        <begin position="55"/>
        <end position="77"/>
    </location>
</feature>
<keyword evidence="6 7" id="KW-0472">Membrane</keyword>
<dbReference type="PANTHER" id="PTHR42709">
    <property type="entry name" value="ALKALINE PHOSPHATASE LIKE PROTEIN"/>
    <property type="match status" value="1"/>
</dbReference>
<feature type="transmembrane region" description="Helical" evidence="7">
    <location>
        <begin position="142"/>
        <end position="164"/>
    </location>
</feature>
<evidence type="ECO:0000256" key="5">
    <source>
        <dbReference type="ARBA" id="ARBA00022989"/>
    </source>
</evidence>
<gene>
    <name evidence="9" type="ORF">PMG71_16305</name>
</gene>
<dbReference type="PANTHER" id="PTHR42709:SF6">
    <property type="entry name" value="UNDECAPRENYL PHOSPHATE TRANSPORTER A"/>
    <property type="match status" value="1"/>
</dbReference>
<keyword evidence="3" id="KW-1003">Cell membrane</keyword>
<evidence type="ECO:0000259" key="8">
    <source>
        <dbReference type="Pfam" id="PF09335"/>
    </source>
</evidence>
<evidence type="ECO:0000256" key="2">
    <source>
        <dbReference type="ARBA" id="ARBA00010792"/>
    </source>
</evidence>
<comment type="similarity">
    <text evidence="2">Belongs to the DedA family.</text>
</comment>
<name>A0ABT7AWN8_9CYAN</name>
<dbReference type="Pfam" id="PF09335">
    <property type="entry name" value="VTT_dom"/>
    <property type="match status" value="1"/>
</dbReference>
<feature type="domain" description="VTT" evidence="8">
    <location>
        <begin position="36"/>
        <end position="160"/>
    </location>
</feature>
<evidence type="ECO:0000313" key="9">
    <source>
        <dbReference type="EMBL" id="MDJ1170992.1"/>
    </source>
</evidence>
<evidence type="ECO:0000256" key="4">
    <source>
        <dbReference type="ARBA" id="ARBA00022692"/>
    </source>
</evidence>
<evidence type="ECO:0000256" key="1">
    <source>
        <dbReference type="ARBA" id="ARBA00004651"/>
    </source>
</evidence>
<dbReference type="Proteomes" id="UP001235303">
    <property type="component" value="Unassembled WGS sequence"/>
</dbReference>
<dbReference type="InterPro" id="IPR051311">
    <property type="entry name" value="DedA_domain"/>
</dbReference>
<evidence type="ECO:0000313" key="10">
    <source>
        <dbReference type="Proteomes" id="UP001235303"/>
    </source>
</evidence>
<keyword evidence="10" id="KW-1185">Reference proteome</keyword>
<sequence>MSLEFLSLDTIQSLASQYGYWTIFLGIMLENTGLPLPGETITLVGGFLAGSGEMVYWRVLTSAIAGAVIGDSCGYWIGRTGGWPLLLKVGQFFRVAEHQLENAKTQFQQNAARAVFLGRFVALLRIFAGPIAGIVEMPYPKFLLCNVAGASLWASVMVSLSFFVGRVIALEQLIAWVGQFAILALVLLIAWIVVPLWLEARASQNS</sequence>
<comment type="caution">
    <text evidence="9">The sequence shown here is derived from an EMBL/GenBank/DDBJ whole genome shotgun (WGS) entry which is preliminary data.</text>
</comment>
<keyword evidence="4 7" id="KW-0812">Transmembrane</keyword>
<evidence type="ECO:0000256" key="3">
    <source>
        <dbReference type="ARBA" id="ARBA00022475"/>
    </source>
</evidence>
<protein>
    <submittedName>
        <fullName evidence="9">DedA family protein</fullName>
    </submittedName>
</protein>
<dbReference type="InterPro" id="IPR032816">
    <property type="entry name" value="VTT_dom"/>
</dbReference>
<keyword evidence="5 7" id="KW-1133">Transmembrane helix</keyword>
<feature type="transmembrane region" description="Helical" evidence="7">
    <location>
        <begin position="116"/>
        <end position="135"/>
    </location>
</feature>
<evidence type="ECO:0000256" key="6">
    <source>
        <dbReference type="ARBA" id="ARBA00023136"/>
    </source>
</evidence>
<organism evidence="9 10">
    <name type="scientific">Roseofilum acuticapitatum BLCC-M154</name>
    <dbReference type="NCBI Taxonomy" id="3022444"/>
    <lineage>
        <taxon>Bacteria</taxon>
        <taxon>Bacillati</taxon>
        <taxon>Cyanobacteriota</taxon>
        <taxon>Cyanophyceae</taxon>
        <taxon>Desertifilales</taxon>
        <taxon>Desertifilaceae</taxon>
        <taxon>Roseofilum</taxon>
        <taxon>Roseofilum acuticapitatum</taxon>
    </lineage>
</organism>
<accession>A0ABT7AWN8</accession>
<comment type="subcellular location">
    <subcellularLocation>
        <location evidence="1">Cell membrane</location>
        <topology evidence="1">Multi-pass membrane protein</topology>
    </subcellularLocation>
</comment>
<proteinExistence type="inferred from homology"/>
<feature type="transmembrane region" description="Helical" evidence="7">
    <location>
        <begin position="176"/>
        <end position="198"/>
    </location>
</feature>
<evidence type="ECO:0000256" key="7">
    <source>
        <dbReference type="SAM" id="Phobius"/>
    </source>
</evidence>
<dbReference type="RefSeq" id="WP_283754746.1">
    <property type="nucleotide sequence ID" value="NZ_JAQOSP010000104.1"/>
</dbReference>